<comment type="caution">
    <text evidence="1">The sequence shown here is derived from an EMBL/GenBank/DDBJ whole genome shotgun (WGS) entry which is preliminary data.</text>
</comment>
<proteinExistence type="predicted"/>
<dbReference type="Proteomes" id="UP001177160">
    <property type="component" value="Unassembled WGS sequence"/>
</dbReference>
<reference evidence="1" key="1">
    <citation type="submission" date="2022-09" db="EMBL/GenBank/DDBJ databases">
        <title>Novel Mycoplasma species identified in domestic and wild animals.</title>
        <authorList>
            <person name="Volokhov D.V."/>
            <person name="Furtak V.A."/>
            <person name="Zagorodnyaya T.A."/>
        </authorList>
    </citation>
    <scope>NUCLEOTIDE SEQUENCE</scope>
    <source>
        <strain evidence="1">Oakley</strain>
    </source>
</reference>
<gene>
    <name evidence="1" type="ORF">N7548_01755</name>
</gene>
<dbReference type="RefSeq" id="WP_263607677.1">
    <property type="nucleotide sequence ID" value="NZ_JAOVQM010000001.1"/>
</dbReference>
<name>A0ABT2Y4A0_9MOLU</name>
<organism evidence="1 2">
    <name type="scientific">Paracholeplasma manati</name>
    <dbReference type="NCBI Taxonomy" id="591373"/>
    <lineage>
        <taxon>Bacteria</taxon>
        <taxon>Bacillati</taxon>
        <taxon>Mycoplasmatota</taxon>
        <taxon>Mollicutes</taxon>
        <taxon>Acholeplasmatales</taxon>
        <taxon>Acholeplasmataceae</taxon>
        <taxon>Paracholeplasma</taxon>
    </lineage>
</organism>
<dbReference type="EMBL" id="JAOVQM010000001">
    <property type="protein sequence ID" value="MCV2231554.1"/>
    <property type="molecule type" value="Genomic_DNA"/>
</dbReference>
<evidence type="ECO:0000313" key="2">
    <source>
        <dbReference type="Proteomes" id="UP001177160"/>
    </source>
</evidence>
<evidence type="ECO:0000313" key="1">
    <source>
        <dbReference type="EMBL" id="MCV2231554.1"/>
    </source>
</evidence>
<accession>A0ABT2Y4A0</accession>
<sequence>MFITQRFIKRLKAFLTSIDYPYTDCYYPEIVQKLVFELVPKGRTIYDIGQLIKEYRFFNLREKRIFKVFNHPVHSQNYQTIDIGVITNSFTYDSSYEKVVITNALTKGYVFPYNRYKLISTVEGKNIDMIKSGRYFSLNNSNYQIKTSFSTIELSYRNDLIMKYSMSHWGKKYRFKTKIMNDYMIDQLGDTFTLSRRNLDQQKEIIGKVEINEFINAFVPSGVAIVHVIDDTVYELMVMFAIGLMYSMIYSESSSRSAS</sequence>
<protein>
    <submittedName>
        <fullName evidence="1">Uncharacterized protein</fullName>
    </submittedName>
</protein>
<keyword evidence="2" id="KW-1185">Reference proteome</keyword>